<evidence type="ECO:0000313" key="2">
    <source>
        <dbReference type="Proteomes" id="UP001139648"/>
    </source>
</evidence>
<comment type="caution">
    <text evidence="1">The sequence shown here is derived from an EMBL/GenBank/DDBJ whole genome shotgun (WGS) entry which is preliminary data.</text>
</comment>
<keyword evidence="2" id="KW-1185">Reference proteome</keyword>
<gene>
    <name evidence="1" type="ORF">HD597_012155</name>
</gene>
<dbReference type="RefSeq" id="WP_253758191.1">
    <property type="nucleotide sequence ID" value="NZ_BAABKA010000005.1"/>
</dbReference>
<proteinExistence type="predicted"/>
<evidence type="ECO:0000313" key="1">
    <source>
        <dbReference type="EMBL" id="MCP2365135.1"/>
    </source>
</evidence>
<name>A0A9X2GWE0_9ACTN</name>
<dbReference type="Proteomes" id="UP001139648">
    <property type="component" value="Unassembled WGS sequence"/>
</dbReference>
<reference evidence="1" key="1">
    <citation type="submission" date="2022-06" db="EMBL/GenBank/DDBJ databases">
        <title>Sequencing the genomes of 1000 actinobacteria strains.</title>
        <authorList>
            <person name="Klenk H.-P."/>
        </authorList>
    </citation>
    <scope>NUCLEOTIDE SEQUENCE</scope>
    <source>
        <strain evidence="1">DSM 46694</strain>
    </source>
</reference>
<organism evidence="1 2">
    <name type="scientific">Nonomuraea thailandensis</name>
    <dbReference type="NCBI Taxonomy" id="1188745"/>
    <lineage>
        <taxon>Bacteria</taxon>
        <taxon>Bacillati</taxon>
        <taxon>Actinomycetota</taxon>
        <taxon>Actinomycetes</taxon>
        <taxon>Streptosporangiales</taxon>
        <taxon>Streptosporangiaceae</taxon>
        <taxon>Nonomuraea</taxon>
    </lineage>
</organism>
<dbReference type="AlphaFoldDB" id="A0A9X2GWE0"/>
<accession>A0A9X2GWE0</accession>
<protein>
    <submittedName>
        <fullName evidence="1">Uncharacterized protein</fullName>
    </submittedName>
</protein>
<sequence>MSMFRSAEGLPDHGCGALGRVAHGALTAPLDSSREEPGRPRLFLGYNTLPDPPFPLAGFIEYEMDPRMAERDLASVLRFLAESFRAEPVPPEGTYDDAYRRSAAAMRVDAMVMVFSGRAFSPDQSPPARALLENLVEGYYREGDAEACAGARRALVGLGVDRRNGRVILMAERGSEGEHALPRRVGESPEGTLYDLLGELLDAQYRWTRAAFGV</sequence>
<dbReference type="EMBL" id="JAMZEB010000002">
    <property type="protein sequence ID" value="MCP2365135.1"/>
    <property type="molecule type" value="Genomic_DNA"/>
</dbReference>